<sequence length="69" mass="8226">MEETRQIYEKLIESEAEQATERKMYKKVCKTIVEFNKIFGSQYAQNIISDFKQKYVKKPAFIDELGKLK</sequence>
<dbReference type="RefSeq" id="WP_248267925.1">
    <property type="nucleotide sequence ID" value="NZ_CP096034.1"/>
</dbReference>
<dbReference type="Proteomes" id="UP000830639">
    <property type="component" value="Chromosome"/>
</dbReference>
<name>A0ABY4JPR3_9BACI</name>
<evidence type="ECO:0000313" key="1">
    <source>
        <dbReference type="EMBL" id="UPM54843.1"/>
    </source>
</evidence>
<evidence type="ECO:0000313" key="2">
    <source>
        <dbReference type="Proteomes" id="UP000830639"/>
    </source>
</evidence>
<reference evidence="1 2" key="1">
    <citation type="submission" date="2022-04" db="EMBL/GenBank/DDBJ databases">
        <title>Mechanism of arsenic methylation and mitigation arsenic toxicity by Bacillus sp. LH14 from an Arsenic-Contaminated Paddy Soil.</title>
        <authorList>
            <person name="Wang D."/>
        </authorList>
    </citation>
    <scope>NUCLEOTIDE SEQUENCE [LARGE SCALE GENOMIC DNA]</scope>
    <source>
        <strain evidence="1 2">LH14</strain>
    </source>
</reference>
<keyword evidence="2" id="KW-1185">Reference proteome</keyword>
<gene>
    <name evidence="1" type="ORF">MY490_02930</name>
</gene>
<protein>
    <submittedName>
        <fullName evidence="1">Uncharacterized protein</fullName>
    </submittedName>
</protein>
<dbReference type="EMBL" id="CP096034">
    <property type="protein sequence ID" value="UPM54843.1"/>
    <property type="molecule type" value="Genomic_DNA"/>
</dbReference>
<proteinExistence type="predicted"/>
<organism evidence="1 2">
    <name type="scientific">Gottfriedia acidiceleris</name>
    <dbReference type="NCBI Taxonomy" id="371036"/>
    <lineage>
        <taxon>Bacteria</taxon>
        <taxon>Bacillati</taxon>
        <taxon>Bacillota</taxon>
        <taxon>Bacilli</taxon>
        <taxon>Bacillales</taxon>
        <taxon>Bacillaceae</taxon>
        <taxon>Gottfriedia</taxon>
    </lineage>
</organism>
<accession>A0ABY4JPR3</accession>